<feature type="transmembrane region" description="Helical" evidence="6">
    <location>
        <begin position="398"/>
        <end position="415"/>
    </location>
</feature>
<evidence type="ECO:0000256" key="2">
    <source>
        <dbReference type="ARBA" id="ARBA00022448"/>
    </source>
</evidence>
<keyword evidence="4 6" id="KW-1133">Transmembrane helix</keyword>
<dbReference type="PROSITE" id="PS01271">
    <property type="entry name" value="NA_SULFATE"/>
    <property type="match status" value="1"/>
</dbReference>
<name>A0A381DIN7_9BACT</name>
<evidence type="ECO:0000256" key="6">
    <source>
        <dbReference type="SAM" id="Phobius"/>
    </source>
</evidence>
<dbReference type="PANTHER" id="PTHR10283">
    <property type="entry name" value="SOLUTE CARRIER FAMILY 13 MEMBER"/>
    <property type="match status" value="1"/>
</dbReference>
<reference evidence="7 8" key="1">
    <citation type="submission" date="2018-06" db="EMBL/GenBank/DDBJ databases">
        <authorList>
            <consortium name="Pathogen Informatics"/>
            <person name="Doyle S."/>
        </authorList>
    </citation>
    <scope>NUCLEOTIDE SEQUENCE [LARGE SCALE GENOMIC DNA]</scope>
    <source>
        <strain evidence="7 8">NCTC12475</strain>
    </source>
</reference>
<feature type="transmembrane region" description="Helical" evidence="6">
    <location>
        <begin position="339"/>
        <end position="359"/>
    </location>
</feature>
<dbReference type="EMBL" id="UFVD01000001">
    <property type="protein sequence ID" value="SUX10505.1"/>
    <property type="molecule type" value="Genomic_DNA"/>
</dbReference>
<dbReference type="STRING" id="32024.GCA_000788295_00959"/>
<feature type="transmembrane region" description="Helical" evidence="6">
    <location>
        <begin position="371"/>
        <end position="392"/>
    </location>
</feature>
<gene>
    <name evidence="7" type="primary">sdcS</name>
    <name evidence="7" type="ORF">NCTC12475_00702</name>
</gene>
<feature type="transmembrane region" description="Helical" evidence="6">
    <location>
        <begin position="59"/>
        <end position="91"/>
    </location>
</feature>
<comment type="subcellular location">
    <subcellularLocation>
        <location evidence="1">Membrane</location>
        <topology evidence="1">Multi-pass membrane protein</topology>
    </subcellularLocation>
</comment>
<protein>
    <submittedName>
        <fullName evidence="7">NadC family protein</fullName>
    </submittedName>
</protein>
<accession>A0A381DIN7</accession>
<dbReference type="GO" id="GO:0015141">
    <property type="term" value="F:succinate transmembrane transporter activity"/>
    <property type="evidence" value="ECO:0007669"/>
    <property type="project" value="UniProtKB-ARBA"/>
</dbReference>
<evidence type="ECO:0000313" key="8">
    <source>
        <dbReference type="Proteomes" id="UP000254920"/>
    </source>
</evidence>
<dbReference type="Pfam" id="PF00939">
    <property type="entry name" value="Na_sulph_symp"/>
    <property type="match status" value="1"/>
</dbReference>
<dbReference type="InterPro" id="IPR001898">
    <property type="entry name" value="SLC13A/DASS"/>
</dbReference>
<keyword evidence="2" id="KW-0813">Transport</keyword>
<evidence type="ECO:0000256" key="3">
    <source>
        <dbReference type="ARBA" id="ARBA00022692"/>
    </source>
</evidence>
<feature type="transmembrane region" description="Helical" evidence="6">
    <location>
        <begin position="279"/>
        <end position="297"/>
    </location>
</feature>
<dbReference type="CDD" id="cd01115">
    <property type="entry name" value="SLC13_permease"/>
    <property type="match status" value="1"/>
</dbReference>
<feature type="transmembrane region" description="Helical" evidence="6">
    <location>
        <begin position="422"/>
        <end position="440"/>
    </location>
</feature>
<evidence type="ECO:0000256" key="5">
    <source>
        <dbReference type="ARBA" id="ARBA00023136"/>
    </source>
</evidence>
<dbReference type="InterPro" id="IPR031312">
    <property type="entry name" value="Na/sul_symport_CS"/>
</dbReference>
<feature type="transmembrane region" description="Helical" evidence="6">
    <location>
        <begin position="239"/>
        <end position="259"/>
    </location>
</feature>
<feature type="transmembrane region" description="Helical" evidence="6">
    <location>
        <begin position="29"/>
        <end position="47"/>
    </location>
</feature>
<sequence>MADVNMEEFQTNEEELEQATSFWHQNKKSWIIIAIAAIVSMILFYVMPYDVNAKKGLCLLVFIAVLWLSEAVHITITALMVPVLTIILGIQNVAKDGTLSDLSIKTILTNFADPTIFLFFGGFALATALHIQKIDKKIASKIISMSGSNLGYAVIAICVATAGLSMWISNTATAAMMLPLAIGILSNLDEEKDRNTFTFVLLAIAFSASIGGLGTIVGSPPNAIVSSALGYSFTDWMKIGIPLMLIIFPTMLIVLYVVFKPNLNTTIQVDKVDHIPWTQKRILTLVVFGLTAFFWIFSKNLSTLLGMKITDALVALVAASAIGVLGLAKWKEIAHGTDWGILMLFGGGLALSMVLKNSGASAVLGLEVSKLFGTVPLFVVILVTAIFILVLTEFTSNTASAALLVPIFATIATELGLPKESLVVVIGVGASCAFMLPVATPPNAIVFGTGYISQKQMLKAGGVLNTFCIAIITLYTYFFLT</sequence>
<feature type="transmembrane region" description="Helical" evidence="6">
    <location>
        <begin position="111"/>
        <end position="131"/>
    </location>
</feature>
<feature type="transmembrane region" description="Helical" evidence="6">
    <location>
        <begin position="197"/>
        <end position="218"/>
    </location>
</feature>
<evidence type="ECO:0000256" key="4">
    <source>
        <dbReference type="ARBA" id="ARBA00022989"/>
    </source>
</evidence>
<feature type="transmembrane region" description="Helical" evidence="6">
    <location>
        <begin position="152"/>
        <end position="185"/>
    </location>
</feature>
<keyword evidence="8" id="KW-1185">Reference proteome</keyword>
<evidence type="ECO:0000256" key="1">
    <source>
        <dbReference type="ARBA" id="ARBA00004141"/>
    </source>
</evidence>
<keyword evidence="5 6" id="KW-0472">Membrane</keyword>
<proteinExistence type="predicted"/>
<feature type="transmembrane region" description="Helical" evidence="6">
    <location>
        <begin position="460"/>
        <end position="480"/>
    </location>
</feature>
<keyword evidence="3 6" id="KW-0812">Transmembrane</keyword>
<dbReference type="Proteomes" id="UP000254920">
    <property type="component" value="Unassembled WGS sequence"/>
</dbReference>
<evidence type="ECO:0000313" key="7">
    <source>
        <dbReference type="EMBL" id="SUX10505.1"/>
    </source>
</evidence>
<dbReference type="PANTHER" id="PTHR10283:SF82">
    <property type="entry name" value="SOLUTE CARRIER FAMILY 13 MEMBER 2"/>
    <property type="match status" value="1"/>
</dbReference>
<organism evidence="7 8">
    <name type="scientific">Campylobacter sputorum subsp. sputorum</name>
    <dbReference type="NCBI Taxonomy" id="32024"/>
    <lineage>
        <taxon>Bacteria</taxon>
        <taxon>Pseudomonadati</taxon>
        <taxon>Campylobacterota</taxon>
        <taxon>Epsilonproteobacteria</taxon>
        <taxon>Campylobacterales</taxon>
        <taxon>Campylobacteraceae</taxon>
        <taxon>Campylobacter</taxon>
    </lineage>
</organism>
<feature type="transmembrane region" description="Helical" evidence="6">
    <location>
        <begin position="309"/>
        <end position="327"/>
    </location>
</feature>
<dbReference type="NCBIfam" id="TIGR00785">
    <property type="entry name" value="dass"/>
    <property type="match status" value="1"/>
</dbReference>
<dbReference type="AlphaFoldDB" id="A0A381DIN7"/>
<dbReference type="GO" id="GO:0005886">
    <property type="term" value="C:plasma membrane"/>
    <property type="evidence" value="ECO:0007669"/>
    <property type="project" value="TreeGrafter"/>
</dbReference>